<organism evidence="9 11">
    <name type="scientific">Pseudodesulfovibrio indicus</name>
    <dbReference type="NCBI Taxonomy" id="1716143"/>
    <lineage>
        <taxon>Bacteria</taxon>
        <taxon>Pseudomonadati</taxon>
        <taxon>Thermodesulfobacteriota</taxon>
        <taxon>Desulfovibrionia</taxon>
        <taxon>Desulfovibrionales</taxon>
        <taxon>Desulfovibrionaceae</taxon>
    </lineage>
</organism>
<dbReference type="PANTHER" id="PTHR12677:SF59">
    <property type="entry name" value="GOLGI APPARATUS MEMBRANE PROTEIN TVP38-RELATED"/>
    <property type="match status" value="1"/>
</dbReference>
<protein>
    <recommendedName>
        <fullName evidence="6">TVP38/TMEM64 family membrane protein</fullName>
    </recommendedName>
</protein>
<keyword evidence="3 6" id="KW-0812">Transmembrane</keyword>
<keyword evidence="5 6" id="KW-0472">Membrane</keyword>
<accession>A0A126QNY7</accession>
<gene>
    <name evidence="8" type="ORF">AWY79_10620</name>
    <name evidence="9" type="ORF">EDC59_103239</name>
</gene>
<reference evidence="8 10" key="1">
    <citation type="journal article" date="2016" name="Front. Microbiol.">
        <title>Genome Sequence of the Piezophilic, Mesophilic Sulfate-Reducing Bacterium Desulfovibrio indicus J2T.</title>
        <authorList>
            <person name="Cao J."/>
            <person name="Maignien L."/>
            <person name="Shao Z."/>
            <person name="Alain K."/>
            <person name="Jebbar M."/>
        </authorList>
    </citation>
    <scope>NUCLEOTIDE SEQUENCE [LARGE SCALE GENOMIC DNA]</scope>
    <source>
        <strain evidence="8 10">J2</strain>
    </source>
</reference>
<name>A0A126QNY7_9BACT</name>
<evidence type="ECO:0000313" key="9">
    <source>
        <dbReference type="EMBL" id="TDT89940.1"/>
    </source>
</evidence>
<feature type="transmembrane region" description="Helical" evidence="6">
    <location>
        <begin position="170"/>
        <end position="191"/>
    </location>
</feature>
<keyword evidence="10" id="KW-1185">Reference proteome</keyword>
<dbReference type="EMBL" id="SOBK01000003">
    <property type="protein sequence ID" value="TDT89940.1"/>
    <property type="molecule type" value="Genomic_DNA"/>
</dbReference>
<dbReference type="InterPro" id="IPR032816">
    <property type="entry name" value="VTT_dom"/>
</dbReference>
<reference evidence="9 11" key="2">
    <citation type="submission" date="2019-03" db="EMBL/GenBank/DDBJ databases">
        <title>Genomic Encyclopedia of Type Strains, Phase IV (KMG-IV): sequencing the most valuable type-strain genomes for metagenomic binning, comparative biology and taxonomic classification.</title>
        <authorList>
            <person name="Goeker M."/>
        </authorList>
    </citation>
    <scope>NUCLEOTIDE SEQUENCE [LARGE SCALE GENOMIC DNA]</scope>
    <source>
        <strain evidence="9 11">DSM 101483</strain>
    </source>
</reference>
<dbReference type="RefSeq" id="WP_066803425.1">
    <property type="nucleotide sequence ID" value="NZ_CP014206.1"/>
</dbReference>
<feature type="domain" description="VTT" evidence="7">
    <location>
        <begin position="70"/>
        <end position="188"/>
    </location>
</feature>
<evidence type="ECO:0000256" key="5">
    <source>
        <dbReference type="ARBA" id="ARBA00023136"/>
    </source>
</evidence>
<evidence type="ECO:0000256" key="1">
    <source>
        <dbReference type="ARBA" id="ARBA00004651"/>
    </source>
</evidence>
<keyword evidence="4 6" id="KW-1133">Transmembrane helix</keyword>
<dbReference type="InterPro" id="IPR015414">
    <property type="entry name" value="TMEM64"/>
</dbReference>
<evidence type="ECO:0000256" key="6">
    <source>
        <dbReference type="RuleBase" id="RU366058"/>
    </source>
</evidence>
<dbReference type="Proteomes" id="UP000055611">
    <property type="component" value="Chromosome"/>
</dbReference>
<evidence type="ECO:0000313" key="10">
    <source>
        <dbReference type="Proteomes" id="UP000055611"/>
    </source>
</evidence>
<comment type="similarity">
    <text evidence="6">Belongs to the TVP38/TMEM64 family.</text>
</comment>
<dbReference type="OrthoDB" id="9779114at2"/>
<evidence type="ECO:0000256" key="3">
    <source>
        <dbReference type="ARBA" id="ARBA00022692"/>
    </source>
</evidence>
<comment type="subcellular location">
    <subcellularLocation>
        <location evidence="1 6">Cell membrane</location>
        <topology evidence="1 6">Multi-pass membrane protein</topology>
    </subcellularLocation>
</comment>
<evidence type="ECO:0000256" key="4">
    <source>
        <dbReference type="ARBA" id="ARBA00022989"/>
    </source>
</evidence>
<feature type="transmembrane region" description="Helical" evidence="6">
    <location>
        <begin position="89"/>
        <end position="109"/>
    </location>
</feature>
<evidence type="ECO:0000256" key="2">
    <source>
        <dbReference type="ARBA" id="ARBA00022475"/>
    </source>
</evidence>
<feature type="transmembrane region" description="Helical" evidence="6">
    <location>
        <begin position="12"/>
        <end position="32"/>
    </location>
</feature>
<dbReference type="Proteomes" id="UP000295506">
    <property type="component" value="Unassembled WGS sequence"/>
</dbReference>
<evidence type="ECO:0000259" key="7">
    <source>
        <dbReference type="Pfam" id="PF09335"/>
    </source>
</evidence>
<dbReference type="AlphaFoldDB" id="A0A126QNY7"/>
<dbReference type="KEGG" id="dej:AWY79_10620"/>
<dbReference type="GO" id="GO:0005886">
    <property type="term" value="C:plasma membrane"/>
    <property type="evidence" value="ECO:0007669"/>
    <property type="project" value="UniProtKB-SubCell"/>
</dbReference>
<evidence type="ECO:0000313" key="8">
    <source>
        <dbReference type="EMBL" id="AMK11537.1"/>
    </source>
</evidence>
<feature type="transmembrane region" description="Helical" evidence="6">
    <location>
        <begin position="53"/>
        <end position="83"/>
    </location>
</feature>
<proteinExistence type="inferred from homology"/>
<sequence>MKDDQRKNAVPWTMLLKFGAAFGLLGLLSLVLEHWGDRYMSRLSAFVAAQGSLAPLLFIGLNALLTMLLVPQVLFTVAAGALFGWKLGTAYASVGMTIGAVGAFLLARYGVRDRLRARFADHPVYRRMLGLSRVHPLHLISLSRVIPVLPFPVTSYLLGITEVRSLPYALLSWACMLPETVFLASGGHLLISGLHGRASVEAAVALGAAGVAVALVVHRIRKRLFAEEAPPTE</sequence>
<feature type="transmembrane region" description="Helical" evidence="6">
    <location>
        <begin position="203"/>
        <end position="220"/>
    </location>
</feature>
<evidence type="ECO:0000313" key="11">
    <source>
        <dbReference type="Proteomes" id="UP000295506"/>
    </source>
</evidence>
<dbReference type="Pfam" id="PF09335">
    <property type="entry name" value="VTT_dom"/>
    <property type="match status" value="1"/>
</dbReference>
<dbReference type="EMBL" id="CP014206">
    <property type="protein sequence ID" value="AMK11537.1"/>
    <property type="molecule type" value="Genomic_DNA"/>
</dbReference>
<keyword evidence="2 6" id="KW-1003">Cell membrane</keyword>
<dbReference type="PANTHER" id="PTHR12677">
    <property type="entry name" value="GOLGI APPARATUS MEMBRANE PROTEIN TVP38-RELATED"/>
    <property type="match status" value="1"/>
</dbReference>